<gene>
    <name evidence="1" type="ORF">Pla52n_28220</name>
</gene>
<dbReference type="Proteomes" id="UP000320176">
    <property type="component" value="Unassembled WGS sequence"/>
</dbReference>
<name>A0A5C6AYN0_9BACT</name>
<organism evidence="1 2">
    <name type="scientific">Stieleria varia</name>
    <dbReference type="NCBI Taxonomy" id="2528005"/>
    <lineage>
        <taxon>Bacteria</taxon>
        <taxon>Pseudomonadati</taxon>
        <taxon>Planctomycetota</taxon>
        <taxon>Planctomycetia</taxon>
        <taxon>Pirellulales</taxon>
        <taxon>Pirellulaceae</taxon>
        <taxon>Stieleria</taxon>
    </lineage>
</organism>
<dbReference type="AlphaFoldDB" id="A0A5C6AYN0"/>
<keyword evidence="2" id="KW-1185">Reference proteome</keyword>
<accession>A0A5C6AYN0</accession>
<evidence type="ECO:0000313" key="1">
    <source>
        <dbReference type="EMBL" id="TWU04778.1"/>
    </source>
</evidence>
<reference evidence="1 2" key="1">
    <citation type="submission" date="2019-02" db="EMBL/GenBank/DDBJ databases">
        <title>Deep-cultivation of Planctomycetes and their phenomic and genomic characterization uncovers novel biology.</title>
        <authorList>
            <person name="Wiegand S."/>
            <person name="Jogler M."/>
            <person name="Boedeker C."/>
            <person name="Pinto D."/>
            <person name="Vollmers J."/>
            <person name="Rivas-Marin E."/>
            <person name="Kohn T."/>
            <person name="Peeters S.H."/>
            <person name="Heuer A."/>
            <person name="Rast P."/>
            <person name="Oberbeckmann S."/>
            <person name="Bunk B."/>
            <person name="Jeske O."/>
            <person name="Meyerdierks A."/>
            <person name="Storesund J.E."/>
            <person name="Kallscheuer N."/>
            <person name="Luecker S."/>
            <person name="Lage O.M."/>
            <person name="Pohl T."/>
            <person name="Merkel B.J."/>
            <person name="Hornburger P."/>
            <person name="Mueller R.-W."/>
            <person name="Bruemmer F."/>
            <person name="Labrenz M."/>
            <person name="Spormann A.M."/>
            <person name="Op Den Camp H."/>
            <person name="Overmann J."/>
            <person name="Amann R."/>
            <person name="Jetten M.S.M."/>
            <person name="Mascher T."/>
            <person name="Medema M.H."/>
            <person name="Devos D.P."/>
            <person name="Kaster A.-K."/>
            <person name="Ovreas L."/>
            <person name="Rohde M."/>
            <person name="Galperin M.Y."/>
            <person name="Jogler C."/>
        </authorList>
    </citation>
    <scope>NUCLEOTIDE SEQUENCE [LARGE SCALE GENOMIC DNA]</scope>
    <source>
        <strain evidence="1 2">Pla52n</strain>
    </source>
</reference>
<proteinExistence type="predicted"/>
<comment type="caution">
    <text evidence="1">The sequence shown here is derived from an EMBL/GenBank/DDBJ whole genome shotgun (WGS) entry which is preliminary data.</text>
</comment>
<evidence type="ECO:0000313" key="2">
    <source>
        <dbReference type="Proteomes" id="UP000320176"/>
    </source>
</evidence>
<protein>
    <submittedName>
        <fullName evidence="1">Uncharacterized protein</fullName>
    </submittedName>
</protein>
<dbReference type="EMBL" id="SJPN01000003">
    <property type="protein sequence ID" value="TWU04778.1"/>
    <property type="molecule type" value="Genomic_DNA"/>
</dbReference>
<sequence>MANLKLKQVFIQAIPKHFGADQVAIMKVAPKGQPIRCYENN</sequence>